<evidence type="ECO:0000256" key="3">
    <source>
        <dbReference type="ARBA" id="ARBA00022737"/>
    </source>
</evidence>
<evidence type="ECO:0000256" key="5">
    <source>
        <dbReference type="SAM" id="MobiDB-lite"/>
    </source>
</evidence>
<dbReference type="InterPro" id="IPR018247">
    <property type="entry name" value="EF_Hand_1_Ca_BS"/>
</dbReference>
<feature type="region of interest" description="Disordered" evidence="5">
    <location>
        <begin position="124"/>
        <end position="189"/>
    </location>
</feature>
<dbReference type="SUPFAM" id="SSF47473">
    <property type="entry name" value="EF-hand"/>
    <property type="match status" value="1"/>
</dbReference>
<evidence type="ECO:0000313" key="7">
    <source>
        <dbReference type="Proteomes" id="UP000694871"/>
    </source>
</evidence>
<proteinExistence type="predicted"/>
<keyword evidence="7" id="KW-1185">Reference proteome</keyword>
<evidence type="ECO:0000313" key="8">
    <source>
        <dbReference type="RefSeq" id="XP_015270655.1"/>
    </source>
</evidence>
<evidence type="ECO:0000256" key="1">
    <source>
        <dbReference type="ARBA" id="ARBA00022723"/>
    </source>
</evidence>
<dbReference type="PANTHER" id="PTHR23104">
    <property type="entry name" value="MULTIPLE COAGULATION FACTOR DEFICIENCY PROTEIN 2 NEURAL STEM CELL DERIVED NEURONAL SURVIVAL PROTEIN"/>
    <property type="match status" value="1"/>
</dbReference>
<protein>
    <submittedName>
        <fullName evidence="8">Cell growth regulator with EF hand domain protein 1</fullName>
    </submittedName>
</protein>
<accession>A0ABM1KAB8</accession>
<keyword evidence="2" id="KW-0732">Signal</keyword>
<sequence>MLQDYLKNVGQVEKDADTMTREQALLLLFVLHDYDKSGRLDGLEFMRLLSELAEEQAKRQPLPDLLVLMVDSILETQDLNRDGLLEPSELFLGPWQDQAPALLAAPSGEDGTVLWAPLEPDEQSVGLSDLPVQQGTAEPPAAPETFQEQGVMEAPSLSPGAQMHKGDHGQEASPDTQGQGAEMPPAPGN</sequence>
<keyword evidence="4" id="KW-0106">Calcium</keyword>
<keyword evidence="3" id="KW-0677">Repeat</keyword>
<organism evidence="7 8">
    <name type="scientific">Gekko japonicus</name>
    <name type="common">Schlegel's Japanese gecko</name>
    <dbReference type="NCBI Taxonomy" id="146911"/>
    <lineage>
        <taxon>Eukaryota</taxon>
        <taxon>Metazoa</taxon>
        <taxon>Chordata</taxon>
        <taxon>Craniata</taxon>
        <taxon>Vertebrata</taxon>
        <taxon>Euteleostomi</taxon>
        <taxon>Lepidosauria</taxon>
        <taxon>Squamata</taxon>
        <taxon>Bifurcata</taxon>
        <taxon>Gekkota</taxon>
        <taxon>Gekkonidae</taxon>
        <taxon>Gekkoninae</taxon>
        <taxon>Gekko</taxon>
    </lineage>
</organism>
<dbReference type="Gene3D" id="1.10.238.10">
    <property type="entry name" value="EF-hand"/>
    <property type="match status" value="1"/>
</dbReference>
<evidence type="ECO:0000256" key="2">
    <source>
        <dbReference type="ARBA" id="ARBA00022729"/>
    </source>
</evidence>
<name>A0ABM1KAB8_GEKJA</name>
<dbReference type="InterPro" id="IPR011992">
    <property type="entry name" value="EF-hand-dom_pair"/>
</dbReference>
<reference evidence="8" key="1">
    <citation type="submission" date="2025-08" db="UniProtKB">
        <authorList>
            <consortium name="RefSeq"/>
        </authorList>
    </citation>
    <scope>IDENTIFICATION</scope>
</reference>
<dbReference type="InterPro" id="IPR002048">
    <property type="entry name" value="EF_hand_dom"/>
</dbReference>
<dbReference type="GeneID" id="107113801"/>
<gene>
    <name evidence="8" type="primary">CGREF1</name>
</gene>
<feature type="domain" description="EF-hand" evidence="6">
    <location>
        <begin position="20"/>
        <end position="55"/>
    </location>
</feature>
<dbReference type="PROSITE" id="PS50222">
    <property type="entry name" value="EF_HAND_2"/>
    <property type="match status" value="1"/>
</dbReference>
<evidence type="ECO:0000259" key="6">
    <source>
        <dbReference type="PROSITE" id="PS50222"/>
    </source>
</evidence>
<dbReference type="PROSITE" id="PS00018">
    <property type="entry name" value="EF_HAND_1"/>
    <property type="match status" value="1"/>
</dbReference>
<dbReference type="InterPro" id="IPR052110">
    <property type="entry name" value="MCFD2-like"/>
</dbReference>
<dbReference type="Proteomes" id="UP000694871">
    <property type="component" value="Unplaced"/>
</dbReference>
<evidence type="ECO:0000256" key="4">
    <source>
        <dbReference type="ARBA" id="ARBA00022837"/>
    </source>
</evidence>
<keyword evidence="1" id="KW-0479">Metal-binding</keyword>
<dbReference type="RefSeq" id="XP_015270655.1">
    <property type="nucleotide sequence ID" value="XM_015415169.1"/>
</dbReference>
<dbReference type="PANTHER" id="PTHR23104:SF15">
    <property type="entry name" value="CELL GROWTH REGULATOR WITH EF HAND DOMAIN PROTEIN 1"/>
    <property type="match status" value="1"/>
</dbReference>